<evidence type="ECO:0000256" key="4">
    <source>
        <dbReference type="ARBA" id="ARBA00023136"/>
    </source>
</evidence>
<evidence type="ECO:0000313" key="10">
    <source>
        <dbReference type="EMBL" id="PRX56487.1"/>
    </source>
</evidence>
<protein>
    <submittedName>
        <fullName evidence="10">SusD-like starch-binding protein associating with outer membrane</fullName>
    </submittedName>
</protein>
<evidence type="ECO:0000313" key="11">
    <source>
        <dbReference type="Proteomes" id="UP000237640"/>
    </source>
</evidence>
<feature type="chain" id="PRO_5015585120" evidence="7">
    <location>
        <begin position="25"/>
        <end position="515"/>
    </location>
</feature>
<keyword evidence="11" id="KW-1185">Reference proteome</keyword>
<feature type="domain" description="RagB/SusD" evidence="8">
    <location>
        <begin position="362"/>
        <end position="463"/>
    </location>
</feature>
<dbReference type="GO" id="GO:0009279">
    <property type="term" value="C:cell outer membrane"/>
    <property type="evidence" value="ECO:0007669"/>
    <property type="project" value="UniProtKB-SubCell"/>
</dbReference>
<feature type="domain" description="SusD-like N-terminal" evidence="9">
    <location>
        <begin position="54"/>
        <end position="199"/>
    </location>
</feature>
<dbReference type="EMBL" id="PVYX01000001">
    <property type="protein sequence ID" value="PRX56487.1"/>
    <property type="molecule type" value="Genomic_DNA"/>
</dbReference>
<dbReference type="OrthoDB" id="5694214at2"/>
<evidence type="ECO:0000256" key="1">
    <source>
        <dbReference type="ARBA" id="ARBA00004442"/>
    </source>
</evidence>
<dbReference type="Proteomes" id="UP000237640">
    <property type="component" value="Unassembled WGS sequence"/>
</dbReference>
<dbReference type="Pfam" id="PF07980">
    <property type="entry name" value="SusD_RagB"/>
    <property type="match status" value="1"/>
</dbReference>
<feature type="coiled-coil region" evidence="6">
    <location>
        <begin position="50"/>
        <end position="77"/>
    </location>
</feature>
<evidence type="ECO:0000259" key="9">
    <source>
        <dbReference type="Pfam" id="PF14322"/>
    </source>
</evidence>
<dbReference type="Gene3D" id="1.25.40.390">
    <property type="match status" value="1"/>
</dbReference>
<sequence>MMRKKMFKKGLVQSLGLASLLLLGQSCTDLEVPLQDSVSVAQSDGSFGGVVSAANSLESLYNNLENLNAQNNEYACMEVAANNVAVLTRGADWGDNGVWRQLHNHTWNPTQLYVLNSWNNRNSQILAATQLLDPASSAGRTATQVAQAQVIRAINTFMVLNFFGQVPFRGVNDGVDVDPAVLSAQEAFDLIISDLDAAISSGDLHTDGPDGDLFTIGEAAARFIRAKVNLNSGSILGAAPAGAMDAVIADVDAIEDFGFMLDDGDGQYGYFDIWDLSTNDEVIMALDTGTGQRVFNMIHPNQTGWNGFVTLTETFRLHGTNDVADDARLGLDGPDFNGLSTGYLRGQQLDGSGAPLQDRQGTDLVYEDELLTSLEINNERNGIRVVKYPQRGDDGFPSPTNDFVWLRFAEALLMRAEAGLRGGTGADPVADVNLIRERAGVPALGSITLEELNDEITKELNTEANIAGNRAVQIRFGTFADTWEMKTVQDEFRRLYPIPATALGSNPNLVQNEGY</sequence>
<name>A0A2T0MFX1_9FLAO</name>
<dbReference type="InterPro" id="IPR033985">
    <property type="entry name" value="SusD-like_N"/>
</dbReference>
<comment type="subcellular location">
    <subcellularLocation>
        <location evidence="1">Cell outer membrane</location>
    </subcellularLocation>
</comment>
<comment type="similarity">
    <text evidence="2">Belongs to the SusD family.</text>
</comment>
<evidence type="ECO:0000256" key="3">
    <source>
        <dbReference type="ARBA" id="ARBA00022729"/>
    </source>
</evidence>
<reference evidence="10 11" key="1">
    <citation type="submission" date="2018-03" db="EMBL/GenBank/DDBJ databases">
        <title>Genomic Encyclopedia of Archaeal and Bacterial Type Strains, Phase II (KMG-II): from individual species to whole genera.</title>
        <authorList>
            <person name="Goeker M."/>
        </authorList>
    </citation>
    <scope>NUCLEOTIDE SEQUENCE [LARGE SCALE GENOMIC DNA]</scope>
    <source>
        <strain evidence="10 11">DSM 25027</strain>
    </source>
</reference>
<evidence type="ECO:0000259" key="8">
    <source>
        <dbReference type="Pfam" id="PF07980"/>
    </source>
</evidence>
<keyword evidence="4" id="KW-0472">Membrane</keyword>
<dbReference type="Pfam" id="PF14322">
    <property type="entry name" value="SusD-like_3"/>
    <property type="match status" value="1"/>
</dbReference>
<evidence type="ECO:0000256" key="5">
    <source>
        <dbReference type="ARBA" id="ARBA00023237"/>
    </source>
</evidence>
<keyword evidence="6" id="KW-0175">Coiled coil</keyword>
<dbReference type="AlphaFoldDB" id="A0A2T0MFX1"/>
<comment type="caution">
    <text evidence="10">The sequence shown here is derived from an EMBL/GenBank/DDBJ whole genome shotgun (WGS) entry which is preliminary data.</text>
</comment>
<organism evidence="10 11">
    <name type="scientific">Flagellimonas meridianipacifica</name>
    <dbReference type="NCBI Taxonomy" id="1080225"/>
    <lineage>
        <taxon>Bacteria</taxon>
        <taxon>Pseudomonadati</taxon>
        <taxon>Bacteroidota</taxon>
        <taxon>Flavobacteriia</taxon>
        <taxon>Flavobacteriales</taxon>
        <taxon>Flavobacteriaceae</taxon>
        <taxon>Flagellimonas</taxon>
    </lineage>
</organism>
<feature type="signal peptide" evidence="7">
    <location>
        <begin position="1"/>
        <end position="24"/>
    </location>
</feature>
<evidence type="ECO:0000256" key="2">
    <source>
        <dbReference type="ARBA" id="ARBA00006275"/>
    </source>
</evidence>
<dbReference type="InterPro" id="IPR012944">
    <property type="entry name" value="SusD_RagB_dom"/>
</dbReference>
<evidence type="ECO:0000256" key="6">
    <source>
        <dbReference type="SAM" id="Coils"/>
    </source>
</evidence>
<dbReference type="InterPro" id="IPR011990">
    <property type="entry name" value="TPR-like_helical_dom_sf"/>
</dbReference>
<accession>A0A2T0MFX1</accession>
<dbReference type="RefSeq" id="WP_106143457.1">
    <property type="nucleotide sequence ID" value="NZ_PVYX01000001.1"/>
</dbReference>
<keyword evidence="3 7" id="KW-0732">Signal</keyword>
<dbReference type="PROSITE" id="PS51257">
    <property type="entry name" value="PROKAR_LIPOPROTEIN"/>
    <property type="match status" value="1"/>
</dbReference>
<keyword evidence="5" id="KW-0998">Cell outer membrane</keyword>
<gene>
    <name evidence="10" type="ORF">CLV81_0484</name>
</gene>
<dbReference type="SUPFAM" id="SSF48452">
    <property type="entry name" value="TPR-like"/>
    <property type="match status" value="1"/>
</dbReference>
<evidence type="ECO:0000256" key="7">
    <source>
        <dbReference type="SAM" id="SignalP"/>
    </source>
</evidence>
<proteinExistence type="inferred from homology"/>